<keyword evidence="4" id="KW-1185">Reference proteome</keyword>
<dbReference type="Proteomes" id="UP000287447">
    <property type="component" value="Unassembled WGS sequence"/>
</dbReference>
<dbReference type="FunFam" id="3.40.50.720:FF:000084">
    <property type="entry name" value="Short-chain dehydrogenase reductase"/>
    <property type="match status" value="1"/>
</dbReference>
<name>A0A437QYU0_9PROT</name>
<dbReference type="SUPFAM" id="SSF51735">
    <property type="entry name" value="NAD(P)-binding Rossmann-fold domains"/>
    <property type="match status" value="1"/>
</dbReference>
<dbReference type="PRINTS" id="PR00081">
    <property type="entry name" value="GDHRDH"/>
</dbReference>
<reference evidence="4" key="1">
    <citation type="submission" date="2019-01" db="EMBL/GenBank/DDBJ databases">
        <title>Gri0909 isolated from a small marine red alga.</title>
        <authorList>
            <person name="Kim J."/>
            <person name="Jeong S.E."/>
            <person name="Jeon C.O."/>
        </authorList>
    </citation>
    <scope>NUCLEOTIDE SEQUENCE [LARGE SCALE GENOMIC DNA]</scope>
    <source>
        <strain evidence="4">Gri0909</strain>
    </source>
</reference>
<gene>
    <name evidence="3" type="ORF">EOI86_10620</name>
</gene>
<dbReference type="Pfam" id="PF13561">
    <property type="entry name" value="adh_short_C2"/>
    <property type="match status" value="1"/>
</dbReference>
<dbReference type="InterPro" id="IPR036291">
    <property type="entry name" value="NAD(P)-bd_dom_sf"/>
</dbReference>
<dbReference type="InterPro" id="IPR057326">
    <property type="entry name" value="KR_dom"/>
</dbReference>
<dbReference type="InterPro" id="IPR020904">
    <property type="entry name" value="Sc_DH/Rdtase_CS"/>
</dbReference>
<dbReference type="CDD" id="cd05233">
    <property type="entry name" value="SDR_c"/>
    <property type="match status" value="1"/>
</dbReference>
<evidence type="ECO:0000313" key="4">
    <source>
        <dbReference type="Proteomes" id="UP000287447"/>
    </source>
</evidence>
<dbReference type="PRINTS" id="PR00080">
    <property type="entry name" value="SDRFAMILY"/>
</dbReference>
<protein>
    <submittedName>
        <fullName evidence="3">SDR family oxidoreductase</fullName>
    </submittedName>
</protein>
<proteinExistence type="inferred from homology"/>
<evidence type="ECO:0000256" key="1">
    <source>
        <dbReference type="ARBA" id="ARBA00006484"/>
    </source>
</evidence>
<comment type="caution">
    <text evidence="3">The sequence shown here is derived from an EMBL/GenBank/DDBJ whole genome shotgun (WGS) entry which is preliminary data.</text>
</comment>
<organism evidence="3 4">
    <name type="scientific">Hwanghaeella grinnelliae</name>
    <dbReference type="NCBI Taxonomy" id="2500179"/>
    <lineage>
        <taxon>Bacteria</taxon>
        <taxon>Pseudomonadati</taxon>
        <taxon>Pseudomonadota</taxon>
        <taxon>Alphaproteobacteria</taxon>
        <taxon>Rhodospirillales</taxon>
        <taxon>Rhodospirillaceae</taxon>
        <taxon>Hwanghaeella</taxon>
    </lineage>
</organism>
<dbReference type="GO" id="GO:0016616">
    <property type="term" value="F:oxidoreductase activity, acting on the CH-OH group of donors, NAD or NADP as acceptor"/>
    <property type="evidence" value="ECO:0007669"/>
    <property type="project" value="UniProtKB-ARBA"/>
</dbReference>
<dbReference type="SMART" id="SM00822">
    <property type="entry name" value="PKS_KR"/>
    <property type="match status" value="1"/>
</dbReference>
<comment type="similarity">
    <text evidence="1">Belongs to the short-chain dehydrogenases/reductases (SDR) family.</text>
</comment>
<dbReference type="OrthoDB" id="9810734at2"/>
<dbReference type="PANTHER" id="PTHR42760">
    <property type="entry name" value="SHORT-CHAIN DEHYDROGENASES/REDUCTASES FAMILY MEMBER"/>
    <property type="match status" value="1"/>
</dbReference>
<dbReference type="EMBL" id="SADE01000001">
    <property type="protein sequence ID" value="RVU39649.1"/>
    <property type="molecule type" value="Genomic_DNA"/>
</dbReference>
<evidence type="ECO:0000313" key="3">
    <source>
        <dbReference type="EMBL" id="RVU39649.1"/>
    </source>
</evidence>
<dbReference type="InterPro" id="IPR002347">
    <property type="entry name" value="SDR_fam"/>
</dbReference>
<feature type="domain" description="Ketoreductase" evidence="2">
    <location>
        <begin position="87"/>
        <end position="266"/>
    </location>
</feature>
<dbReference type="AlphaFoldDB" id="A0A437QYU0"/>
<evidence type="ECO:0000259" key="2">
    <source>
        <dbReference type="SMART" id="SM00822"/>
    </source>
</evidence>
<accession>A0A437QYU0</accession>
<sequence length="335" mass="36110">MRIRRSEAGNIHQRDFGKIGARLGHVIPHWKPDAQKQCGYFAAQQSACPTPTAQTLWRTRKLFAELFCDAQRRTLKKVFKVISLYGKTALITGASRGIGYGVAERFLEAGARLHILSETKAALEAADALGSQVTGHVCDITDGDAVSALVASLGPIDILVNNAGLERITALTDMFDPAPVVEETFRRIMDINVTGTFLLTRAVLPLIPDGGTIINTASIWGKTGPAWYSAYAASKHAVIGLTRVWARELGRRGIRVNAVCPGWVETEPAMLSLERLSEATSREADDLLEEIVSAQDLPGLMKPADVSGLYVFLASDLAASITGQAINADRGEVQS</sequence>
<dbReference type="Gene3D" id="3.40.50.720">
    <property type="entry name" value="NAD(P)-binding Rossmann-like Domain"/>
    <property type="match status" value="1"/>
</dbReference>
<dbReference type="PROSITE" id="PS00061">
    <property type="entry name" value="ADH_SHORT"/>
    <property type="match status" value="1"/>
</dbReference>